<protein>
    <submittedName>
        <fullName evidence="2">Uncharacterized protein</fullName>
    </submittedName>
</protein>
<gene>
    <name evidence="2" type="ORF">ZHD862_LOCUS33456</name>
</gene>
<dbReference type="AlphaFoldDB" id="A0A815LX47"/>
<evidence type="ECO:0000256" key="1">
    <source>
        <dbReference type="SAM" id="MobiDB-lite"/>
    </source>
</evidence>
<dbReference type="EMBL" id="CAJNOT010003963">
    <property type="protein sequence ID" value="CAF1408831.1"/>
    <property type="molecule type" value="Genomic_DNA"/>
</dbReference>
<name>A0A815LX47_9BILA</name>
<sequence>MSKSNYSSRSRDSHRSPSRSRHQSSRSERSPSRSYRPSSSGHSSSRIHGSQYSTFHVHSSDYEVILINRYMSMEVMDKVLNHINDCYQYSVDTESERSNHELSIIQFHTIPCTLPSQVLIIELSQLPNRESHLYIFTSITGSDYELISSEDEIYLNQLIEPVVNVHHPGDQINNDDMAQDIIRDLDDDVNVELQIEEPTIDVIMNDDDGQVNSVNNHSVVVDGMNNPTEHHQQRIKKKRSLQAKQKKNRKRNNQLRLLRYKYYLTRSYYYRFKSRTVKEVLRYYGVQYRHIKFQDDRVVIGVKTKAARRDYEETLPHNCFNRRNYWRFRR</sequence>
<feature type="compositionally biased region" description="Low complexity" evidence="1">
    <location>
        <begin position="32"/>
        <end position="46"/>
    </location>
</feature>
<organism evidence="2 3">
    <name type="scientific">Rotaria sordida</name>
    <dbReference type="NCBI Taxonomy" id="392033"/>
    <lineage>
        <taxon>Eukaryota</taxon>
        <taxon>Metazoa</taxon>
        <taxon>Spiralia</taxon>
        <taxon>Gnathifera</taxon>
        <taxon>Rotifera</taxon>
        <taxon>Eurotatoria</taxon>
        <taxon>Bdelloidea</taxon>
        <taxon>Philodinida</taxon>
        <taxon>Philodinidae</taxon>
        <taxon>Rotaria</taxon>
    </lineage>
</organism>
<comment type="caution">
    <text evidence="2">The sequence shown here is derived from an EMBL/GenBank/DDBJ whole genome shotgun (WGS) entry which is preliminary data.</text>
</comment>
<reference evidence="2" key="1">
    <citation type="submission" date="2021-02" db="EMBL/GenBank/DDBJ databases">
        <authorList>
            <person name="Nowell W R."/>
        </authorList>
    </citation>
    <scope>NUCLEOTIDE SEQUENCE</scope>
</reference>
<evidence type="ECO:0000313" key="2">
    <source>
        <dbReference type="EMBL" id="CAF1408831.1"/>
    </source>
</evidence>
<feature type="compositionally biased region" description="Basic residues" evidence="1">
    <location>
        <begin position="233"/>
        <end position="250"/>
    </location>
</feature>
<evidence type="ECO:0000313" key="3">
    <source>
        <dbReference type="Proteomes" id="UP000663864"/>
    </source>
</evidence>
<dbReference type="Proteomes" id="UP000663864">
    <property type="component" value="Unassembled WGS sequence"/>
</dbReference>
<feature type="region of interest" description="Disordered" evidence="1">
    <location>
        <begin position="1"/>
        <end position="48"/>
    </location>
</feature>
<feature type="region of interest" description="Disordered" evidence="1">
    <location>
        <begin position="224"/>
        <end position="250"/>
    </location>
</feature>
<accession>A0A815LX47</accession>
<proteinExistence type="predicted"/>